<dbReference type="EMBL" id="CM055741">
    <property type="protein sequence ID" value="KAJ8001468.1"/>
    <property type="molecule type" value="Genomic_DNA"/>
</dbReference>
<organism evidence="1 2">
    <name type="scientific">Dallia pectoralis</name>
    <name type="common">Alaska blackfish</name>
    <dbReference type="NCBI Taxonomy" id="75939"/>
    <lineage>
        <taxon>Eukaryota</taxon>
        <taxon>Metazoa</taxon>
        <taxon>Chordata</taxon>
        <taxon>Craniata</taxon>
        <taxon>Vertebrata</taxon>
        <taxon>Euteleostomi</taxon>
        <taxon>Actinopterygii</taxon>
        <taxon>Neopterygii</taxon>
        <taxon>Teleostei</taxon>
        <taxon>Protacanthopterygii</taxon>
        <taxon>Esociformes</taxon>
        <taxon>Umbridae</taxon>
        <taxon>Dallia</taxon>
    </lineage>
</organism>
<name>A0ACC2GCL4_DALPE</name>
<reference evidence="1" key="1">
    <citation type="submission" date="2021-05" db="EMBL/GenBank/DDBJ databases">
        <authorList>
            <person name="Pan Q."/>
            <person name="Jouanno E."/>
            <person name="Zahm M."/>
            <person name="Klopp C."/>
            <person name="Cabau C."/>
            <person name="Louis A."/>
            <person name="Berthelot C."/>
            <person name="Parey E."/>
            <person name="Roest Crollius H."/>
            <person name="Montfort J."/>
            <person name="Robinson-Rechavi M."/>
            <person name="Bouchez O."/>
            <person name="Lampietro C."/>
            <person name="Lopez Roques C."/>
            <person name="Donnadieu C."/>
            <person name="Postlethwait J."/>
            <person name="Bobe J."/>
            <person name="Dillon D."/>
            <person name="Chandos A."/>
            <person name="von Hippel F."/>
            <person name="Guiguen Y."/>
        </authorList>
    </citation>
    <scope>NUCLEOTIDE SEQUENCE</scope>
    <source>
        <strain evidence="1">YG-Jan2019</strain>
    </source>
</reference>
<sequence length="297" mass="33001">MRKLQSVSLILLYAAVCVMSDVITTRGPEGGTVPIKCPYDQGWETYGKCFYKGIWADRVSVINTIENQQMSWTDDGKYNLSDDMENRVFTVTIDKLTLQDAGTYWCYTHGRLLELKTEVNLTVDRAPSSPSRSLYSTTEPSTDSTNSITGLFPIGNLVYSGVGLVLLLLLLVLLFIFFRQRRNREKKSTANQDPGTINNPIYFSETNQNPGTHDIMTHNATSTSQHPDDNLYSNVVPLSEAQDSVNYAALNLASDSTCLPKAMVSSCENSDSHDHPEPLLTTVDDTVMYSTISHSNT</sequence>
<protein>
    <submittedName>
        <fullName evidence="1">Uncharacterized protein</fullName>
    </submittedName>
</protein>
<gene>
    <name evidence="1" type="ORF">DPEC_G00169810</name>
</gene>
<keyword evidence="2" id="KW-1185">Reference proteome</keyword>
<comment type="caution">
    <text evidence="1">The sequence shown here is derived from an EMBL/GenBank/DDBJ whole genome shotgun (WGS) entry which is preliminary data.</text>
</comment>
<evidence type="ECO:0000313" key="1">
    <source>
        <dbReference type="EMBL" id="KAJ8001468.1"/>
    </source>
</evidence>
<evidence type="ECO:0000313" key="2">
    <source>
        <dbReference type="Proteomes" id="UP001157502"/>
    </source>
</evidence>
<proteinExistence type="predicted"/>
<dbReference type="Proteomes" id="UP001157502">
    <property type="component" value="Chromosome 14"/>
</dbReference>
<accession>A0ACC2GCL4</accession>